<keyword evidence="2" id="KW-1185">Reference proteome</keyword>
<dbReference type="EMBL" id="JAWDJW010005854">
    <property type="protein sequence ID" value="KAK3066414.1"/>
    <property type="molecule type" value="Genomic_DNA"/>
</dbReference>
<evidence type="ECO:0000313" key="1">
    <source>
        <dbReference type="EMBL" id="KAK3066414.1"/>
    </source>
</evidence>
<sequence>MGEIPLLVLVPPHVSQAKREILSLSGATIVPVEPLNPDTDWASPGEERFEDQFTKLRLWDMEEYDRILYLDSDMLLTRPLDDIWSEPISREPFPSDPKLSASDEAQVPASYLLCGVSDVGGPSHIDTGMLNGGFFMMQPNKQLLEHYISILNIPDRFDSGLMEQSLLNYAHREDGPMPARFFENS</sequence>
<accession>A0ACC3DEH6</accession>
<reference evidence="1" key="1">
    <citation type="submission" date="2024-09" db="EMBL/GenBank/DDBJ databases">
        <title>Black Yeasts Isolated from many extreme environments.</title>
        <authorList>
            <person name="Coleine C."/>
            <person name="Stajich J.E."/>
            <person name="Selbmann L."/>
        </authorList>
    </citation>
    <scope>NUCLEOTIDE SEQUENCE</scope>
    <source>
        <strain evidence="1">CCFEE 5737</strain>
    </source>
</reference>
<organism evidence="1 2">
    <name type="scientific">Coniosporium uncinatum</name>
    <dbReference type="NCBI Taxonomy" id="93489"/>
    <lineage>
        <taxon>Eukaryota</taxon>
        <taxon>Fungi</taxon>
        <taxon>Dikarya</taxon>
        <taxon>Ascomycota</taxon>
        <taxon>Pezizomycotina</taxon>
        <taxon>Dothideomycetes</taxon>
        <taxon>Dothideomycetes incertae sedis</taxon>
        <taxon>Coniosporium</taxon>
    </lineage>
</organism>
<comment type="caution">
    <text evidence="1">The sequence shown here is derived from an EMBL/GenBank/DDBJ whole genome shotgun (WGS) entry which is preliminary data.</text>
</comment>
<dbReference type="Proteomes" id="UP001186974">
    <property type="component" value="Unassembled WGS sequence"/>
</dbReference>
<evidence type="ECO:0000313" key="2">
    <source>
        <dbReference type="Proteomes" id="UP001186974"/>
    </source>
</evidence>
<name>A0ACC3DEH6_9PEZI</name>
<feature type="non-terminal residue" evidence="1">
    <location>
        <position position="185"/>
    </location>
</feature>
<proteinExistence type="predicted"/>
<protein>
    <submittedName>
        <fullName evidence="1">Uncharacterized protein</fullName>
    </submittedName>
</protein>
<gene>
    <name evidence="1" type="ORF">LTS18_001743</name>
</gene>